<comment type="caution">
    <text evidence="3">The sequence shown here is derived from an EMBL/GenBank/DDBJ whole genome shotgun (WGS) entry which is preliminary data.</text>
</comment>
<evidence type="ECO:0000313" key="5">
    <source>
        <dbReference type="Proteomes" id="UP000663829"/>
    </source>
</evidence>
<dbReference type="Proteomes" id="UP000663829">
    <property type="component" value="Unassembled WGS sequence"/>
</dbReference>
<dbReference type="EMBL" id="CAJNOQ010016548">
    <property type="protein sequence ID" value="CAF1383020.1"/>
    <property type="molecule type" value="Genomic_DNA"/>
</dbReference>
<evidence type="ECO:0000313" key="4">
    <source>
        <dbReference type="EMBL" id="CAF4278172.1"/>
    </source>
</evidence>
<keyword evidence="5" id="KW-1185">Reference proteome</keyword>
<gene>
    <name evidence="3" type="ORF">GPM918_LOCUS32420</name>
    <name evidence="4" type="ORF">SRO942_LOCUS33090</name>
</gene>
<sequence>MSATQHQEATATESSASAHTTIAENVKVRSVVSTETQSKVDTDSAAKMALLMSRLGSTHSQIDEYSKHRQAEISAEAQILLQKILSETQAEQQALIADAQIRCDGIEEQYKQGLQRHVDQLDLEKAQHLADLEKRLNALQEQILEQARQNIDRLNEEANAAKLAVLKEAQHAVNVKVEEITDQAAILGQEDAARQLQSTTTTVITTQAKSAAETHVEGSTVLHSATTTSSTS</sequence>
<organism evidence="3 5">
    <name type="scientific">Didymodactylos carnosus</name>
    <dbReference type="NCBI Taxonomy" id="1234261"/>
    <lineage>
        <taxon>Eukaryota</taxon>
        <taxon>Metazoa</taxon>
        <taxon>Spiralia</taxon>
        <taxon>Gnathifera</taxon>
        <taxon>Rotifera</taxon>
        <taxon>Eurotatoria</taxon>
        <taxon>Bdelloidea</taxon>
        <taxon>Philodinida</taxon>
        <taxon>Philodinidae</taxon>
        <taxon>Didymodactylos</taxon>
    </lineage>
</organism>
<dbReference type="EMBL" id="CAJOBC010081951">
    <property type="protein sequence ID" value="CAF4278172.1"/>
    <property type="molecule type" value="Genomic_DNA"/>
</dbReference>
<name>A0A815JQQ1_9BILA</name>
<proteinExistence type="predicted"/>
<feature type="coiled-coil region" evidence="1">
    <location>
        <begin position="129"/>
        <end position="164"/>
    </location>
</feature>
<protein>
    <submittedName>
        <fullName evidence="3">Uncharacterized protein</fullName>
    </submittedName>
</protein>
<evidence type="ECO:0000256" key="1">
    <source>
        <dbReference type="SAM" id="Coils"/>
    </source>
</evidence>
<dbReference type="Proteomes" id="UP000681722">
    <property type="component" value="Unassembled WGS sequence"/>
</dbReference>
<dbReference type="AlphaFoldDB" id="A0A815JQQ1"/>
<feature type="region of interest" description="Disordered" evidence="2">
    <location>
        <begin position="1"/>
        <end position="20"/>
    </location>
</feature>
<evidence type="ECO:0000313" key="3">
    <source>
        <dbReference type="EMBL" id="CAF1383020.1"/>
    </source>
</evidence>
<feature type="compositionally biased region" description="Low complexity" evidence="2">
    <location>
        <begin position="8"/>
        <end position="20"/>
    </location>
</feature>
<keyword evidence="1" id="KW-0175">Coiled coil</keyword>
<evidence type="ECO:0000256" key="2">
    <source>
        <dbReference type="SAM" id="MobiDB-lite"/>
    </source>
</evidence>
<accession>A0A815JQQ1</accession>
<reference evidence="3" key="1">
    <citation type="submission" date="2021-02" db="EMBL/GenBank/DDBJ databases">
        <authorList>
            <person name="Nowell W R."/>
        </authorList>
    </citation>
    <scope>NUCLEOTIDE SEQUENCE</scope>
</reference>